<evidence type="ECO:0000259" key="1">
    <source>
        <dbReference type="Pfam" id="PF00931"/>
    </source>
</evidence>
<dbReference type="PANTHER" id="PTHR46082">
    <property type="entry name" value="ATP/GTP-BINDING PROTEIN-RELATED"/>
    <property type="match status" value="1"/>
</dbReference>
<dbReference type="Pfam" id="PF00931">
    <property type="entry name" value="NB-ARC"/>
    <property type="match status" value="1"/>
</dbReference>
<dbReference type="InterPro" id="IPR011990">
    <property type="entry name" value="TPR-like_helical_dom_sf"/>
</dbReference>
<organism evidence="3 4">
    <name type="scientific">Cladobotryum mycophilum</name>
    <dbReference type="NCBI Taxonomy" id="491253"/>
    <lineage>
        <taxon>Eukaryota</taxon>
        <taxon>Fungi</taxon>
        <taxon>Dikarya</taxon>
        <taxon>Ascomycota</taxon>
        <taxon>Pezizomycotina</taxon>
        <taxon>Sordariomycetes</taxon>
        <taxon>Hypocreomycetidae</taxon>
        <taxon>Hypocreales</taxon>
        <taxon>Hypocreaceae</taxon>
        <taxon>Cladobotryum</taxon>
    </lineage>
</organism>
<dbReference type="InterPro" id="IPR000845">
    <property type="entry name" value="Nucleoside_phosphorylase_d"/>
</dbReference>
<dbReference type="SUPFAM" id="SSF52540">
    <property type="entry name" value="P-loop containing nucleoside triphosphate hydrolases"/>
    <property type="match status" value="1"/>
</dbReference>
<evidence type="ECO:0008006" key="5">
    <source>
        <dbReference type="Google" id="ProtNLM"/>
    </source>
</evidence>
<dbReference type="EMBL" id="JAVFKD010000004">
    <property type="protein sequence ID" value="KAK5994861.1"/>
    <property type="molecule type" value="Genomic_DNA"/>
</dbReference>
<dbReference type="Pfam" id="PF01048">
    <property type="entry name" value="PNP_UDP_1"/>
    <property type="match status" value="1"/>
</dbReference>
<dbReference type="Gene3D" id="3.40.50.300">
    <property type="entry name" value="P-loop containing nucleotide triphosphate hydrolases"/>
    <property type="match status" value="1"/>
</dbReference>
<feature type="domain" description="Nucleoside phosphorylase" evidence="2">
    <location>
        <begin position="12"/>
        <end position="138"/>
    </location>
</feature>
<evidence type="ECO:0000313" key="3">
    <source>
        <dbReference type="EMBL" id="KAK5994861.1"/>
    </source>
</evidence>
<dbReference type="SUPFAM" id="SSF48452">
    <property type="entry name" value="TPR-like"/>
    <property type="match status" value="1"/>
</dbReference>
<evidence type="ECO:0000259" key="2">
    <source>
        <dbReference type="Pfam" id="PF01048"/>
    </source>
</evidence>
<accession>A0ABR0SSV0</accession>
<dbReference type="PANTHER" id="PTHR46082:SF6">
    <property type="entry name" value="AAA+ ATPASE DOMAIN-CONTAINING PROTEIN-RELATED"/>
    <property type="match status" value="1"/>
</dbReference>
<evidence type="ECO:0000313" key="4">
    <source>
        <dbReference type="Proteomes" id="UP001338125"/>
    </source>
</evidence>
<dbReference type="InterPro" id="IPR027417">
    <property type="entry name" value="P-loop_NTPase"/>
</dbReference>
<gene>
    <name evidence="3" type="ORF">PT974_03247</name>
</gene>
<protein>
    <recommendedName>
        <fullName evidence="5">Nucleoside phosphorylase domain-containing protein</fullName>
    </recommendedName>
</protein>
<dbReference type="Proteomes" id="UP001338125">
    <property type="component" value="Unassembled WGS sequence"/>
</dbReference>
<name>A0ABR0SSV0_9HYPO</name>
<keyword evidence="4" id="KW-1185">Reference proteome</keyword>
<dbReference type="SUPFAM" id="SSF53167">
    <property type="entry name" value="Purine and uridine phosphorylases"/>
    <property type="match status" value="1"/>
</dbReference>
<sequence>MPARPSHRGEFKVAIICALPLEYDAVYLTFDEVCDEGLSQYGRAEGDFNNYTTSRIGKCNVVLTLLARMGKVSAASAATSLRSSFVNLRLALLVGVCGVSPRNQSGKEILLGDVIVSKAVVQHDFGRLYPDRFVRKDDAADRLGELNQELRKFIIMFDTASGLRNLEQHTASFLQEMQTRAVRTEHANRYTYPGASEDRLFDASYRHKHQVSPSCICGTWENDADPVCDAAPSSCCSDLGCDDREVVRRTRLQAKVQEATEISQLPAIHLGIVASGDLVLKSAADRDRIAQDTHAIAFEMESAGVWEQLPCIMVKGACDYADSHKNKAWQHFAAATAASTTKAILGQYTQAYPEASTLRVIACVVHHIPFRRNPKFVGRTEALQALQQMLFEHGGTQRAAVVGLGGIGKTQVALQTAYWTMENHSGYSIFWLPAYSAESFEQAYRQISTKLAIQVSETEDVKTVMQQYLSTEAAGKWLLIVDNADDRERLFGSQDDPGGLDQYLPNSEEGVTLFTTRSNDVALAVAEDNVIHLAEMKSEEARSLLGNALGQRNLDSHDAMLARLLDELVYLPLAISQAAAYIKRNRISVAKYLDLLHTTEQDLAGLMSRQFHDNTRYPGAQNAVATTWLVSFEQIRRDDPIAIELLLFLSYIEPNQVPRSILPTTGTEEQLTNAIGTLLGYAFLNNSRGDDMFDMHHLVHLATRIWARKMEFDRRVLQHATCHLAQLYSDLIDHKRAVEGHMIRHSIKVLDLSQNTYTEQTLKLHFTVGTFLFLNLRINDGIKYLTACNELCKAKLPENHPLRLRAQHSIAAIYVMEGRPKEALKVLKPLVQMIREDKIDNGLRLTVLGTFSSALLADGRNLEAIHMLENIVLADSRHLPENDLGRLQQQQNLAEAYGEDQQIQKTVRLLKSSTDMAETFLAEDDGRLIAMQKKLAVSYINANQFQDAIKILDKVDRIESRSLPPEDPRRVVSQVKLILLYCRAREPKKAFNLLETFDLIPSLDELISFTIIPGLLRAIYNTQEHTHQASQLHDHMSAVVSEILTSHHPPHLLQSIIIMGSYVKYGRWEDAVGEFEDLLNVSSDVGNKSILLWCCWFAGDYARVGQVHKSAKLLDKVFAGVEDSPLPLQDRAELLIQLSFACIDSFHFLQAPIKRCLARLRMYLNYMLKENDELPDGEDIEDYLPTLQFLELIFSLAIKAGAHNSQLLRHEQVPFSEGKGDPESGSNIWREASYKDGLKRSLTWE</sequence>
<dbReference type="Gene3D" id="1.25.40.10">
    <property type="entry name" value="Tetratricopeptide repeat domain"/>
    <property type="match status" value="2"/>
</dbReference>
<comment type="caution">
    <text evidence="3">The sequence shown here is derived from an EMBL/GenBank/DDBJ whole genome shotgun (WGS) entry which is preliminary data.</text>
</comment>
<reference evidence="3 4" key="1">
    <citation type="submission" date="2024-01" db="EMBL/GenBank/DDBJ databases">
        <title>Complete genome of Cladobotryum mycophilum ATHUM6906.</title>
        <authorList>
            <person name="Christinaki A.C."/>
            <person name="Myridakis A.I."/>
            <person name="Kouvelis V.N."/>
        </authorList>
    </citation>
    <scope>NUCLEOTIDE SEQUENCE [LARGE SCALE GENOMIC DNA]</scope>
    <source>
        <strain evidence="3 4">ATHUM6906</strain>
    </source>
</reference>
<feature type="domain" description="NB-ARC" evidence="1">
    <location>
        <begin position="381"/>
        <end position="553"/>
    </location>
</feature>
<dbReference type="InterPro" id="IPR002182">
    <property type="entry name" value="NB-ARC"/>
</dbReference>
<proteinExistence type="predicted"/>
<dbReference type="InterPro" id="IPR053137">
    <property type="entry name" value="NLR-like"/>
</dbReference>
<dbReference type="Gene3D" id="3.40.50.1580">
    <property type="entry name" value="Nucleoside phosphorylase domain"/>
    <property type="match status" value="1"/>
</dbReference>
<dbReference type="InterPro" id="IPR035994">
    <property type="entry name" value="Nucleoside_phosphorylase_sf"/>
</dbReference>